<organism evidence="1 2">
    <name type="scientific">Mycoplasma zalophi</name>
    <dbReference type="NCBI Taxonomy" id="191287"/>
    <lineage>
        <taxon>Bacteria</taxon>
        <taxon>Bacillati</taxon>
        <taxon>Mycoplasmatota</taxon>
        <taxon>Mollicutes</taxon>
        <taxon>Mycoplasmataceae</taxon>
        <taxon>Mycoplasma</taxon>
    </lineage>
</organism>
<dbReference type="NCBIfam" id="TIGR01484">
    <property type="entry name" value="HAD-SF-IIB"/>
    <property type="match status" value="1"/>
</dbReference>
<accession>A0ABS6DQE7</accession>
<dbReference type="PANTHER" id="PTHR10000">
    <property type="entry name" value="PHOSPHOSERINE PHOSPHATASE"/>
    <property type="match status" value="1"/>
</dbReference>
<evidence type="ECO:0000313" key="1">
    <source>
        <dbReference type="EMBL" id="MBU4692508.1"/>
    </source>
</evidence>
<dbReference type="PROSITE" id="PS01229">
    <property type="entry name" value="COF_2"/>
    <property type="match status" value="1"/>
</dbReference>
<dbReference type="InterPro" id="IPR000150">
    <property type="entry name" value="Cof"/>
</dbReference>
<keyword evidence="2" id="KW-1185">Reference proteome</keyword>
<dbReference type="SFLD" id="SFLDS00003">
    <property type="entry name" value="Haloacid_Dehalogenase"/>
    <property type="match status" value="1"/>
</dbReference>
<dbReference type="GO" id="GO:0016787">
    <property type="term" value="F:hydrolase activity"/>
    <property type="evidence" value="ECO:0007669"/>
    <property type="project" value="UniProtKB-KW"/>
</dbReference>
<sequence length="273" mass="31449">MNKKYKLIAFDIDGTILPFKDGEKNLPLSDTIKKMFKKLKEKGFIIAFSTARDIFTIGNKLDTPYVDYFIGGNGSFILDVQKKEYIFEKQISVEDFKVFYENTKDLGIAFSIVGKNKGYYNEHFNINHWFYEPFKNDFFDISEYFKAEDKSNFLITVISKEIPLTKKYYENLFEWHNLDVTVQANWEGGIFIAAKGVNKAKGLEILTQKLNMTLDQVVAFGDSGNDREMLEEVGLGVAMANAEETLKEIADDVAYHVDDFGTYKYLLEKGFID</sequence>
<dbReference type="InterPro" id="IPR006379">
    <property type="entry name" value="HAD-SF_hydro_IIB"/>
</dbReference>
<name>A0ABS6DQE7_9MOLU</name>
<dbReference type="EMBL" id="JAHMHH010000003">
    <property type="protein sequence ID" value="MBU4692508.1"/>
    <property type="molecule type" value="Genomic_DNA"/>
</dbReference>
<dbReference type="PANTHER" id="PTHR10000:SF8">
    <property type="entry name" value="HAD SUPERFAMILY HYDROLASE-LIKE, TYPE 3"/>
    <property type="match status" value="1"/>
</dbReference>
<gene>
    <name evidence="1" type="ORF">KQ875_02770</name>
</gene>
<proteinExistence type="predicted"/>
<comment type="caution">
    <text evidence="1">The sequence shown here is derived from an EMBL/GenBank/DDBJ whole genome shotgun (WGS) entry which is preliminary data.</text>
</comment>
<dbReference type="NCBIfam" id="TIGR00099">
    <property type="entry name" value="Cof-subfamily"/>
    <property type="match status" value="1"/>
</dbReference>
<evidence type="ECO:0000313" key="2">
    <source>
        <dbReference type="Proteomes" id="UP000718793"/>
    </source>
</evidence>
<keyword evidence="1" id="KW-0378">Hydrolase</keyword>
<protein>
    <submittedName>
        <fullName evidence="1">Cof-type HAD-IIB family hydrolase</fullName>
    </submittedName>
</protein>
<dbReference type="RefSeq" id="WP_216489169.1">
    <property type="nucleotide sequence ID" value="NZ_JAHMHH010000003.1"/>
</dbReference>
<dbReference type="Proteomes" id="UP000718793">
    <property type="component" value="Unassembled WGS sequence"/>
</dbReference>
<reference evidence="1" key="1">
    <citation type="submission" date="2021-06" db="EMBL/GenBank/DDBJ databases">
        <title>Novel Mycoplasma species detected in California sea lions (Zalophus californianus) from the USA.</title>
        <authorList>
            <person name="Volokhov D.V."/>
            <person name="Furtak V.A."/>
            <person name="Zagorodnyaya T.A."/>
        </authorList>
    </citation>
    <scope>NUCLEOTIDE SEQUENCE [LARGE SCALE GENOMIC DNA]</scope>
    <source>
        <strain evidence="1">CSL 5346</strain>
    </source>
</reference>
<dbReference type="Pfam" id="PF08282">
    <property type="entry name" value="Hydrolase_3"/>
    <property type="match status" value="1"/>
</dbReference>
<dbReference type="SFLD" id="SFLDG01140">
    <property type="entry name" value="C2.B:_Phosphomannomutase_and_P"/>
    <property type="match status" value="1"/>
</dbReference>
<dbReference type="NCBIfam" id="NF045966">
    <property type="entry name" value="YcsE_rel_Pase"/>
    <property type="match status" value="1"/>
</dbReference>